<reference evidence="1 2" key="1">
    <citation type="submission" date="2018-05" db="EMBL/GenBank/DDBJ databases">
        <authorList>
            <consortium name="NARMS: The National Antimicrobial Resistance Monitoring System"/>
        </authorList>
    </citation>
    <scope>NUCLEOTIDE SEQUENCE [LARGE SCALE GENOMIC DNA]</scope>
    <source>
        <strain evidence="1 2">FSIS1609200</strain>
    </source>
</reference>
<comment type="caution">
    <text evidence="1">The sequence shown here is derived from an EMBL/GenBank/DDBJ whole genome shotgun (WGS) entry which is preliminary data.</text>
</comment>
<dbReference type="RefSeq" id="WP_002783453.1">
    <property type="nucleotide sequence ID" value="NZ_AP028338.1"/>
</dbReference>
<dbReference type="EMBL" id="AABUYW010000004">
    <property type="protein sequence ID" value="EAJ1076557.1"/>
    <property type="molecule type" value="Genomic_DNA"/>
</dbReference>
<protein>
    <submittedName>
        <fullName evidence="1">Uncharacterized protein</fullName>
    </submittedName>
</protein>
<proteinExistence type="predicted"/>
<organism evidence="1 2">
    <name type="scientific">Campylobacter coli</name>
    <dbReference type="NCBI Taxonomy" id="195"/>
    <lineage>
        <taxon>Bacteria</taxon>
        <taxon>Pseudomonadati</taxon>
        <taxon>Campylobacterota</taxon>
        <taxon>Epsilonproteobacteria</taxon>
        <taxon>Campylobacterales</taxon>
        <taxon>Campylobacteraceae</taxon>
        <taxon>Campylobacter</taxon>
    </lineage>
</organism>
<gene>
    <name evidence="1" type="ORF">BU953_02795</name>
</gene>
<evidence type="ECO:0000313" key="2">
    <source>
        <dbReference type="Proteomes" id="UP000557830"/>
    </source>
</evidence>
<dbReference type="AlphaFoldDB" id="A0A381CEX7"/>
<evidence type="ECO:0000313" key="1">
    <source>
        <dbReference type="EMBL" id="EAJ1076557.1"/>
    </source>
</evidence>
<dbReference type="OrthoDB" id="9800260at2"/>
<sequence length="162" mass="18831">MGFLDSLKEKALEASEAVKEKTTSATEAIVDTALKIKCATNWHAGEFNNEEGKPECFFSKVCPDCGKYITKTKHFFNEPPVIEDPNRCYGYRVCELCGFKQSDYFHNYERADKNEQCVIIERCSLCGHERFGKPEHEWIHNREGDAFFKICRDCHIKIRVYE</sequence>
<accession>A0A381CEX7</accession>
<dbReference type="Proteomes" id="UP000557830">
    <property type="component" value="Unassembled WGS sequence"/>
</dbReference>
<dbReference type="GeneID" id="66545148"/>
<name>A0A381CEX7_CAMCO</name>